<proteinExistence type="predicted"/>
<gene>
    <name evidence="2" type="ORF">Cgig2_011066</name>
</gene>
<dbReference type="AlphaFoldDB" id="A0A9Q1Q5Q2"/>
<keyword evidence="3" id="KW-1185">Reference proteome</keyword>
<protein>
    <submittedName>
        <fullName evidence="2">Uncharacterized protein</fullName>
    </submittedName>
</protein>
<evidence type="ECO:0000256" key="1">
    <source>
        <dbReference type="SAM" id="MobiDB-lite"/>
    </source>
</evidence>
<evidence type="ECO:0000313" key="2">
    <source>
        <dbReference type="EMBL" id="KAJ8429480.1"/>
    </source>
</evidence>
<comment type="caution">
    <text evidence="2">The sequence shown here is derived from an EMBL/GenBank/DDBJ whole genome shotgun (WGS) entry which is preliminary data.</text>
</comment>
<sequence length="329" mass="37087">MEKPPDPFTLSLRDHLHAHHLPLNHHGDKHLLSQSHQVKTLHHHNSKLSHPNIYDFGNLFWIISELGARSSTSLATAHLPTSLLPLRHYGTFPLISQSHQFKTIDHHNSRPDSTYLRGCESTFTARSWVGFQIYRLASEIHHHEVCKKIKVFIEKFDNQGLAQANKTTPVDAISHPSHSENWVTVASKKRVKSMINPCNFRSSNRIIKTTNTMNSTRQDQNHPPESGSVPPPITSEGPPVSTTHPSVLYRIPNPTPINPKGIILANLSAMVEDPPINEEPLDATDEGINDDEDIDKYLNFYNIEDIEISTDSSKRKRCKDGEEATSQAK</sequence>
<dbReference type="EMBL" id="JAKOGI010000890">
    <property type="protein sequence ID" value="KAJ8429480.1"/>
    <property type="molecule type" value="Genomic_DNA"/>
</dbReference>
<feature type="region of interest" description="Disordered" evidence="1">
    <location>
        <begin position="214"/>
        <end position="242"/>
    </location>
</feature>
<dbReference type="Proteomes" id="UP001153076">
    <property type="component" value="Unassembled WGS sequence"/>
</dbReference>
<feature type="region of interest" description="Disordered" evidence="1">
    <location>
        <begin position="310"/>
        <end position="329"/>
    </location>
</feature>
<evidence type="ECO:0000313" key="3">
    <source>
        <dbReference type="Proteomes" id="UP001153076"/>
    </source>
</evidence>
<reference evidence="2" key="1">
    <citation type="submission" date="2022-04" db="EMBL/GenBank/DDBJ databases">
        <title>Carnegiea gigantea Genome sequencing and assembly v2.</title>
        <authorList>
            <person name="Copetti D."/>
            <person name="Sanderson M.J."/>
            <person name="Burquez A."/>
            <person name="Wojciechowski M.F."/>
        </authorList>
    </citation>
    <scope>NUCLEOTIDE SEQUENCE</scope>
    <source>
        <strain evidence="2">SGP5-SGP5p</strain>
        <tissue evidence="2">Aerial part</tissue>
    </source>
</reference>
<feature type="compositionally biased region" description="Polar residues" evidence="1">
    <location>
        <begin position="214"/>
        <end position="223"/>
    </location>
</feature>
<accession>A0A9Q1Q5Q2</accession>
<organism evidence="2 3">
    <name type="scientific">Carnegiea gigantea</name>
    <dbReference type="NCBI Taxonomy" id="171969"/>
    <lineage>
        <taxon>Eukaryota</taxon>
        <taxon>Viridiplantae</taxon>
        <taxon>Streptophyta</taxon>
        <taxon>Embryophyta</taxon>
        <taxon>Tracheophyta</taxon>
        <taxon>Spermatophyta</taxon>
        <taxon>Magnoliopsida</taxon>
        <taxon>eudicotyledons</taxon>
        <taxon>Gunneridae</taxon>
        <taxon>Pentapetalae</taxon>
        <taxon>Caryophyllales</taxon>
        <taxon>Cactineae</taxon>
        <taxon>Cactaceae</taxon>
        <taxon>Cactoideae</taxon>
        <taxon>Echinocereeae</taxon>
        <taxon>Carnegiea</taxon>
    </lineage>
</organism>
<name>A0A9Q1Q5Q2_9CARY</name>